<keyword evidence="2" id="KW-1185">Reference proteome</keyword>
<dbReference type="EMBL" id="MU006238">
    <property type="protein sequence ID" value="KAF2821244.1"/>
    <property type="molecule type" value="Genomic_DNA"/>
</dbReference>
<name>A0A6A6ZLN4_9PLEO</name>
<sequence length="191" mass="21460">MNGLYGKDSILRSLRKARSLLKTVLSRPPTWSCKLAYATLFPTGIVLQRQQFKPPRLLRIGRQSKICKSTSVASDLALDQLGLIVHRSSPNTSERGTILETAHWIAWRLQKIKPKQSWNVLEAALQNIVEPVFPETTPFASVAEVRDASLVPLAHRAAEDWLQFWGDAIDRTKGSILVVDLRTLLENHTPC</sequence>
<reference evidence="1" key="1">
    <citation type="journal article" date="2020" name="Stud. Mycol.">
        <title>101 Dothideomycetes genomes: a test case for predicting lifestyles and emergence of pathogens.</title>
        <authorList>
            <person name="Haridas S."/>
            <person name="Albert R."/>
            <person name="Binder M."/>
            <person name="Bloem J."/>
            <person name="Labutti K."/>
            <person name="Salamov A."/>
            <person name="Andreopoulos B."/>
            <person name="Baker S."/>
            <person name="Barry K."/>
            <person name="Bills G."/>
            <person name="Bluhm B."/>
            <person name="Cannon C."/>
            <person name="Castanera R."/>
            <person name="Culley D."/>
            <person name="Daum C."/>
            <person name="Ezra D."/>
            <person name="Gonzalez J."/>
            <person name="Henrissat B."/>
            <person name="Kuo A."/>
            <person name="Liang C."/>
            <person name="Lipzen A."/>
            <person name="Lutzoni F."/>
            <person name="Magnuson J."/>
            <person name="Mondo S."/>
            <person name="Nolan M."/>
            <person name="Ohm R."/>
            <person name="Pangilinan J."/>
            <person name="Park H.-J."/>
            <person name="Ramirez L."/>
            <person name="Alfaro M."/>
            <person name="Sun H."/>
            <person name="Tritt A."/>
            <person name="Yoshinaga Y."/>
            <person name="Zwiers L.-H."/>
            <person name="Turgeon B."/>
            <person name="Goodwin S."/>
            <person name="Spatafora J."/>
            <person name="Crous P."/>
            <person name="Grigoriev I."/>
        </authorList>
    </citation>
    <scope>NUCLEOTIDE SEQUENCE</scope>
    <source>
        <strain evidence="1">CBS 113818</strain>
    </source>
</reference>
<gene>
    <name evidence="1" type="ORF">CC86DRAFT_111311</name>
</gene>
<evidence type="ECO:0000313" key="1">
    <source>
        <dbReference type="EMBL" id="KAF2821244.1"/>
    </source>
</evidence>
<accession>A0A6A6ZLN4</accession>
<protein>
    <submittedName>
        <fullName evidence="1">Uncharacterized protein</fullName>
    </submittedName>
</protein>
<dbReference type="AlphaFoldDB" id="A0A6A6ZLN4"/>
<evidence type="ECO:0000313" key="2">
    <source>
        <dbReference type="Proteomes" id="UP000799424"/>
    </source>
</evidence>
<dbReference type="Proteomes" id="UP000799424">
    <property type="component" value="Unassembled WGS sequence"/>
</dbReference>
<organism evidence="1 2">
    <name type="scientific">Ophiobolus disseminans</name>
    <dbReference type="NCBI Taxonomy" id="1469910"/>
    <lineage>
        <taxon>Eukaryota</taxon>
        <taxon>Fungi</taxon>
        <taxon>Dikarya</taxon>
        <taxon>Ascomycota</taxon>
        <taxon>Pezizomycotina</taxon>
        <taxon>Dothideomycetes</taxon>
        <taxon>Pleosporomycetidae</taxon>
        <taxon>Pleosporales</taxon>
        <taxon>Pleosporineae</taxon>
        <taxon>Phaeosphaeriaceae</taxon>
        <taxon>Ophiobolus</taxon>
    </lineage>
</organism>
<proteinExistence type="predicted"/>